<dbReference type="Gene3D" id="1.10.150.130">
    <property type="match status" value="1"/>
</dbReference>
<protein>
    <submittedName>
        <fullName evidence="4">Integrase</fullName>
    </submittedName>
</protein>
<dbReference type="PROSITE" id="PS51898">
    <property type="entry name" value="TYR_RECOMBINASE"/>
    <property type="match status" value="1"/>
</dbReference>
<dbReference type="Gene3D" id="1.10.443.10">
    <property type="entry name" value="Intergrase catalytic core"/>
    <property type="match status" value="1"/>
</dbReference>
<evidence type="ECO:0000313" key="4">
    <source>
        <dbReference type="EMBL" id="RCW70113.1"/>
    </source>
</evidence>
<accession>A0A368XQ70</accession>
<organism evidence="4 5">
    <name type="scientific">Pseudorhodoferax soli</name>
    <dbReference type="NCBI Taxonomy" id="545864"/>
    <lineage>
        <taxon>Bacteria</taxon>
        <taxon>Pseudomonadati</taxon>
        <taxon>Pseudomonadota</taxon>
        <taxon>Betaproteobacteria</taxon>
        <taxon>Burkholderiales</taxon>
        <taxon>Comamonadaceae</taxon>
    </lineage>
</organism>
<keyword evidence="5" id="KW-1185">Reference proteome</keyword>
<evidence type="ECO:0000256" key="2">
    <source>
        <dbReference type="ARBA" id="ARBA00023172"/>
    </source>
</evidence>
<name>A0A368XQ70_9BURK</name>
<dbReference type="GO" id="GO:0003677">
    <property type="term" value="F:DNA binding"/>
    <property type="evidence" value="ECO:0007669"/>
    <property type="project" value="UniProtKB-KW"/>
</dbReference>
<dbReference type="SUPFAM" id="SSF56349">
    <property type="entry name" value="DNA breaking-rejoining enzymes"/>
    <property type="match status" value="1"/>
</dbReference>
<gene>
    <name evidence="4" type="ORF">DES41_10549</name>
</gene>
<dbReference type="EMBL" id="QPJK01000005">
    <property type="protein sequence ID" value="RCW70113.1"/>
    <property type="molecule type" value="Genomic_DNA"/>
</dbReference>
<dbReference type="Pfam" id="PF00589">
    <property type="entry name" value="Phage_integrase"/>
    <property type="match status" value="1"/>
</dbReference>
<dbReference type="GO" id="GO:0006310">
    <property type="term" value="P:DNA recombination"/>
    <property type="evidence" value="ECO:0007669"/>
    <property type="project" value="UniProtKB-KW"/>
</dbReference>
<comment type="caution">
    <text evidence="4">The sequence shown here is derived from an EMBL/GenBank/DDBJ whole genome shotgun (WGS) entry which is preliminary data.</text>
</comment>
<feature type="domain" description="Tyr recombinase" evidence="3">
    <location>
        <begin position="284"/>
        <end position="488"/>
    </location>
</feature>
<keyword evidence="1" id="KW-0238">DNA-binding</keyword>
<evidence type="ECO:0000256" key="1">
    <source>
        <dbReference type="ARBA" id="ARBA00023125"/>
    </source>
</evidence>
<dbReference type="InterPro" id="IPR013762">
    <property type="entry name" value="Integrase-like_cat_sf"/>
</dbReference>
<reference evidence="4 5" key="1">
    <citation type="submission" date="2018-07" db="EMBL/GenBank/DDBJ databases">
        <title>Genomic Encyclopedia of Type Strains, Phase IV (KMG-IV): sequencing the most valuable type-strain genomes for metagenomic binning, comparative biology and taxonomic classification.</title>
        <authorList>
            <person name="Goeker M."/>
        </authorList>
    </citation>
    <scope>NUCLEOTIDE SEQUENCE [LARGE SCALE GENOMIC DNA]</scope>
    <source>
        <strain evidence="4 5">DSM 21634</strain>
    </source>
</reference>
<proteinExistence type="predicted"/>
<evidence type="ECO:0000259" key="3">
    <source>
        <dbReference type="PROSITE" id="PS51898"/>
    </source>
</evidence>
<dbReference type="InterPro" id="IPR011010">
    <property type="entry name" value="DNA_brk_join_enz"/>
</dbReference>
<dbReference type="AlphaFoldDB" id="A0A368XQ70"/>
<evidence type="ECO:0000313" key="5">
    <source>
        <dbReference type="Proteomes" id="UP000252884"/>
    </source>
</evidence>
<dbReference type="InterPro" id="IPR010998">
    <property type="entry name" value="Integrase_recombinase_N"/>
</dbReference>
<dbReference type="GO" id="GO:0015074">
    <property type="term" value="P:DNA integration"/>
    <property type="evidence" value="ECO:0007669"/>
    <property type="project" value="InterPro"/>
</dbReference>
<sequence length="507" mass="55575">MARRAEVEGEFLEKRRALAVPAVRPTAALQTIIADAVYAGQLAWDEGRRADRHTTVRMVSGVHSGPIDSRPDYPEVSRLAPLPASVVAQRAAFNRTRLEYVQHAIASGDLQAMIPLASQAARSLGLTVDWDSAEGAATLEACLRAHARACEVSIKRDSGVVVDTPALPEPPSDTSALKATPLHLRDALVNWEAKRRPKPDALKRTERALLLLKEAGHDKPLGKLTRPDGARLRDWLRDPARGFKQKTGQNYWLALQSLLNVATEYGQLERNPWAGLEFDVTDSKGRAEFTAEQLTALFGSTLYTAGAYRPIYKVQPWDAYYVMLLGLWTGSRIGELGQLEVADVLTENRVALVSIHEDAEGSTIKNPEAGIRKVPIAPEVLRLGLMDFVRDRQAAGDIKLFPSLHRGGKTSPGDVMGEWVRGYRKDLGLPPGPLEGFHKFRHTIRTALAAHHVGEATADALTGHAATGSTGRKVYTHVRPVTVLEALRLPLFPFLDLPRVYPTRSAS</sequence>
<dbReference type="Proteomes" id="UP000252884">
    <property type="component" value="Unassembled WGS sequence"/>
</dbReference>
<dbReference type="InterPro" id="IPR002104">
    <property type="entry name" value="Integrase_catalytic"/>
</dbReference>
<dbReference type="CDD" id="cd01184">
    <property type="entry name" value="INT_C_like_1"/>
    <property type="match status" value="1"/>
</dbReference>
<keyword evidence="2" id="KW-0233">DNA recombination</keyword>